<keyword evidence="6" id="KW-1185">Reference proteome</keyword>
<evidence type="ECO:0000313" key="6">
    <source>
        <dbReference type="Proteomes" id="UP000194003"/>
    </source>
</evidence>
<dbReference type="PANTHER" id="PTHR35004">
    <property type="entry name" value="TRANSPOSASE RV3428C-RELATED"/>
    <property type="match status" value="1"/>
</dbReference>
<evidence type="ECO:0000256" key="2">
    <source>
        <dbReference type="SAM" id="MobiDB-lite"/>
    </source>
</evidence>
<dbReference type="Pfam" id="PF22483">
    <property type="entry name" value="Mu-transpos_C_2"/>
    <property type="match status" value="1"/>
</dbReference>
<dbReference type="AlphaFoldDB" id="A0A1Y2KCL7"/>
<dbReference type="SUPFAM" id="SSF53098">
    <property type="entry name" value="Ribonuclease H-like"/>
    <property type="match status" value="1"/>
</dbReference>
<dbReference type="Gene3D" id="3.30.420.10">
    <property type="entry name" value="Ribonuclease H-like superfamily/Ribonuclease H"/>
    <property type="match status" value="1"/>
</dbReference>
<comment type="caution">
    <text evidence="5">The sequence shown here is derived from an EMBL/GenBank/DDBJ whole genome shotgun (WGS) entry which is preliminary data.</text>
</comment>
<evidence type="ECO:0000259" key="4">
    <source>
        <dbReference type="PROSITE" id="PS50994"/>
    </source>
</evidence>
<feature type="compositionally biased region" description="Basic residues" evidence="2">
    <location>
        <begin position="373"/>
        <end position="384"/>
    </location>
</feature>
<sequence>MRKIKEILRLKWESRLSNRRIAESASIGRTAVSEYLSRAKSAGLSWPLPENLDDAALERLLFPEPALRAVAQPSLPHWSHIHQELKRKGVTLTLLWDEYKQRHPEGLQYSRFCELYREWRSGIDLVMRQEHRAGEKLFVDYCGQTIPITDRVTGQTFNAEIFVAVLGASNYTFAEATRSQALPDWIGSHERAFHFFDGVPELVVPDNLKSGVSKACRYEPDINPTYHDLAIHYGTAVIPARVRKPRDKSKAEVGVQLVERWILARLRNHTFFSIQELNEQIRRLLIIFNDRPFKKLPGSRRSAFESIDRPALKSLPIQRFVFAEWSTARVNIDYHIELDGHYYSVPHALARKRLDIRYTANTVECFHRGKRVASHPRNHVKGRHTTTSEHMPESHRRHAHWTPSRIISWAHESGPHVAKLATHIIENRPHPEQGFRSCLGIIRLAKKYGPERVDAACARALAIGGPTYKSVKSILQSNLDQQPLPEPEPKTPSIQHNNLRGAGYFH</sequence>
<reference evidence="5 6" key="1">
    <citation type="journal article" date="2016" name="BMC Genomics">
        <title>Combined genomic and structural analyses of a cultured magnetotactic bacterium reveals its niche adaptation to a dynamic environment.</title>
        <authorList>
            <person name="Araujo A.C."/>
            <person name="Morillo V."/>
            <person name="Cypriano J."/>
            <person name="Teixeira L.C."/>
            <person name="Leao P."/>
            <person name="Lyra S."/>
            <person name="Almeida L.G."/>
            <person name="Bazylinski D.A."/>
            <person name="Vasconcellos A.T."/>
            <person name="Abreu F."/>
            <person name="Lins U."/>
        </authorList>
    </citation>
    <scope>NUCLEOTIDE SEQUENCE [LARGE SCALE GENOMIC DNA]</scope>
    <source>
        <strain evidence="5 6">IT-1</strain>
    </source>
</reference>
<dbReference type="STRING" id="1434232.MAIT1_02868"/>
<feature type="region of interest" description="Disordered" evidence="2">
    <location>
        <begin position="373"/>
        <end position="395"/>
    </location>
</feature>
<dbReference type="OrthoDB" id="2065409at2"/>
<feature type="domain" description="HTH IS408-type" evidence="3">
    <location>
        <begin position="4"/>
        <end position="85"/>
    </location>
</feature>
<feature type="domain" description="Integrase catalytic" evidence="4">
    <location>
        <begin position="129"/>
        <end position="324"/>
    </location>
</feature>
<dbReference type="GO" id="GO:0015074">
    <property type="term" value="P:DNA integration"/>
    <property type="evidence" value="ECO:0007669"/>
    <property type="project" value="InterPro"/>
</dbReference>
<dbReference type="InterPro" id="IPR012337">
    <property type="entry name" value="RNaseH-like_sf"/>
</dbReference>
<dbReference type="Proteomes" id="UP000194003">
    <property type="component" value="Unassembled WGS sequence"/>
</dbReference>
<dbReference type="GO" id="GO:0003676">
    <property type="term" value="F:nucleic acid binding"/>
    <property type="evidence" value="ECO:0007669"/>
    <property type="project" value="InterPro"/>
</dbReference>
<feature type="region of interest" description="Disordered" evidence="2">
    <location>
        <begin position="479"/>
        <end position="506"/>
    </location>
</feature>
<dbReference type="PANTHER" id="PTHR35004:SF8">
    <property type="entry name" value="TRANSPOSASE RV3428C-RELATED"/>
    <property type="match status" value="1"/>
</dbReference>
<dbReference type="NCBIfam" id="NF033546">
    <property type="entry name" value="transpos_IS21"/>
    <property type="match status" value="1"/>
</dbReference>
<accession>A0A1Y2KCL7</accession>
<dbReference type="InterPro" id="IPR054353">
    <property type="entry name" value="IstA-like_C"/>
</dbReference>
<comment type="similarity">
    <text evidence="1">Belongs to the transposase IS21/IS408/IS1162 family.</text>
</comment>
<evidence type="ECO:0000256" key="1">
    <source>
        <dbReference type="ARBA" id="ARBA00009277"/>
    </source>
</evidence>
<dbReference type="PROSITE" id="PS50994">
    <property type="entry name" value="INTEGRASE"/>
    <property type="match status" value="1"/>
</dbReference>
<evidence type="ECO:0000313" key="5">
    <source>
        <dbReference type="EMBL" id="OSM08764.1"/>
    </source>
</evidence>
<name>A0A1Y2KCL7_9PROT</name>
<dbReference type="InterPro" id="IPR036397">
    <property type="entry name" value="RNaseH_sf"/>
</dbReference>
<proteinExistence type="inferred from homology"/>
<evidence type="ECO:0000259" key="3">
    <source>
        <dbReference type="PROSITE" id="PS50532"/>
    </source>
</evidence>
<dbReference type="PROSITE" id="PS50532">
    <property type="entry name" value="HTH_IS408"/>
    <property type="match status" value="1"/>
</dbReference>
<protein>
    <submittedName>
        <fullName evidence="5">Putative integrase catalytic subunit</fullName>
    </submittedName>
</protein>
<organism evidence="5 6">
    <name type="scientific">Magnetofaba australis IT-1</name>
    <dbReference type="NCBI Taxonomy" id="1434232"/>
    <lineage>
        <taxon>Bacteria</taxon>
        <taxon>Pseudomonadati</taxon>
        <taxon>Pseudomonadota</taxon>
        <taxon>Magnetococcia</taxon>
        <taxon>Magnetococcales</taxon>
        <taxon>Magnetococcaceae</taxon>
        <taxon>Magnetofaba</taxon>
    </lineage>
</organism>
<gene>
    <name evidence="5" type="ORF">MAIT1_02868</name>
</gene>
<dbReference type="EMBL" id="LVJN01000001">
    <property type="protein sequence ID" value="OSM08764.1"/>
    <property type="molecule type" value="Genomic_DNA"/>
</dbReference>
<dbReference type="InterPro" id="IPR001584">
    <property type="entry name" value="Integrase_cat-core"/>
</dbReference>
<dbReference type="RefSeq" id="WP_085439988.1">
    <property type="nucleotide sequence ID" value="NZ_LVJN01000001.1"/>
</dbReference>
<dbReference type="InterPro" id="IPR017895">
    <property type="entry name" value="HTH_IS408/IS1162_type"/>
</dbReference>